<accession>A0ABV8PHZ6</accession>
<organism evidence="2 3">
    <name type="scientific">Flagellimonas marina</name>
    <dbReference type="NCBI Taxonomy" id="1775168"/>
    <lineage>
        <taxon>Bacteria</taxon>
        <taxon>Pseudomonadati</taxon>
        <taxon>Bacteroidota</taxon>
        <taxon>Flavobacteriia</taxon>
        <taxon>Flavobacteriales</taxon>
        <taxon>Flavobacteriaceae</taxon>
        <taxon>Flagellimonas</taxon>
    </lineage>
</organism>
<dbReference type="SUPFAM" id="SSF55729">
    <property type="entry name" value="Acyl-CoA N-acyltransferases (Nat)"/>
    <property type="match status" value="1"/>
</dbReference>
<proteinExistence type="predicted"/>
<feature type="domain" description="N-acetyltransferase" evidence="1">
    <location>
        <begin position="5"/>
        <end position="175"/>
    </location>
</feature>
<dbReference type="RefSeq" id="WP_379762949.1">
    <property type="nucleotide sequence ID" value="NZ_JBHSCL010000004.1"/>
</dbReference>
<gene>
    <name evidence="2" type="ORF">ACFOWS_05490</name>
</gene>
<dbReference type="InterPro" id="IPR016181">
    <property type="entry name" value="Acyl_CoA_acyltransferase"/>
</dbReference>
<keyword evidence="3" id="KW-1185">Reference proteome</keyword>
<dbReference type="Proteomes" id="UP001595841">
    <property type="component" value="Unassembled WGS sequence"/>
</dbReference>
<dbReference type="PROSITE" id="PS51186">
    <property type="entry name" value="GNAT"/>
    <property type="match status" value="1"/>
</dbReference>
<keyword evidence="2" id="KW-0012">Acyltransferase</keyword>
<reference evidence="3" key="1">
    <citation type="journal article" date="2019" name="Int. J. Syst. Evol. Microbiol.">
        <title>The Global Catalogue of Microorganisms (GCM) 10K type strain sequencing project: providing services to taxonomists for standard genome sequencing and annotation.</title>
        <authorList>
            <consortium name="The Broad Institute Genomics Platform"/>
            <consortium name="The Broad Institute Genome Sequencing Center for Infectious Disease"/>
            <person name="Wu L."/>
            <person name="Ma J."/>
        </authorList>
    </citation>
    <scope>NUCLEOTIDE SEQUENCE [LARGE SCALE GENOMIC DNA]</scope>
    <source>
        <strain evidence="3">CGMCC 1.15774</strain>
    </source>
</reference>
<keyword evidence="2" id="KW-0808">Transferase</keyword>
<dbReference type="EMBL" id="JBHSCL010000004">
    <property type="protein sequence ID" value="MFC4219572.1"/>
    <property type="molecule type" value="Genomic_DNA"/>
</dbReference>
<evidence type="ECO:0000259" key="1">
    <source>
        <dbReference type="PROSITE" id="PS51186"/>
    </source>
</evidence>
<evidence type="ECO:0000313" key="2">
    <source>
        <dbReference type="EMBL" id="MFC4219572.1"/>
    </source>
</evidence>
<sequence length="175" mass="20214">MNQEILLEEVTAWTVETYISVGKKSYREHYLHLWENEDPTPYISKSFTPQVVKLELADPNVINYLVKMGDAVVGIVKLIRDQSLDELSPKDSLLAQKIYLLKAYAGMGIGKKVLQLIEDYARKLNKKVVWLDTMQKRGPIQFYQKNGYVIKRESELRLPGAKPSEKAMWILTKQL</sequence>
<name>A0ABV8PHZ6_9FLAO</name>
<evidence type="ECO:0000313" key="3">
    <source>
        <dbReference type="Proteomes" id="UP001595841"/>
    </source>
</evidence>
<comment type="caution">
    <text evidence="2">The sequence shown here is derived from an EMBL/GenBank/DDBJ whole genome shotgun (WGS) entry which is preliminary data.</text>
</comment>
<dbReference type="Pfam" id="PF00583">
    <property type="entry name" value="Acetyltransf_1"/>
    <property type="match status" value="1"/>
</dbReference>
<dbReference type="InterPro" id="IPR000182">
    <property type="entry name" value="GNAT_dom"/>
</dbReference>
<dbReference type="CDD" id="cd04301">
    <property type="entry name" value="NAT_SF"/>
    <property type="match status" value="1"/>
</dbReference>
<dbReference type="GO" id="GO:0016746">
    <property type="term" value="F:acyltransferase activity"/>
    <property type="evidence" value="ECO:0007669"/>
    <property type="project" value="UniProtKB-KW"/>
</dbReference>
<dbReference type="Gene3D" id="3.40.630.30">
    <property type="match status" value="1"/>
</dbReference>
<protein>
    <submittedName>
        <fullName evidence="2">GNAT family N-acetyltransferase</fullName>
        <ecNumber evidence="2">2.3.-.-</ecNumber>
    </submittedName>
</protein>
<dbReference type="EC" id="2.3.-.-" evidence="2"/>